<dbReference type="InterPro" id="IPR055123">
    <property type="entry name" value="SpnB-like_Rossmann"/>
</dbReference>
<sequence length="1539" mass="158422">RQALASGGLSTADVDVVEAHGTGTTLGDPIEAQALIATYGQGRSAGSPLLLGSVKSNIGHAQAAAGVAGVIKMVMAMQHGTVPRTLHVDAPSSHVDWDAGAVELLSEQRSWPESGRVRRAGVSSFGISGTNAHVVLEQFAPAEVEPAVEDAVPGVVPWLVSGKTEQALKDQVVRLRAYVEESGLRPADVGLSTLGRSVFAHRAVVLNGEQVIEGQARAGKTAFLFSGQGSQRLGMGRELYARFPVFASAFDAVCAELDIPVREVVWGEDAEALNQTMFAQAALFAVEVALYRLVESWGVKPDFVAGHSIGEVAAAHVAGVFSLADACALVAARGRLMQALPEGGAMLAVQAAEDEVLPLLGESVSVAAVNGPSSVVVSGASEQVESVRAHFEALGRKTTRLRVSHAFHSPLMDPMLDDFRTVVSGLSLSAPTIPLVAGTEAVCDPEYWVRHVRDAVRFADDIRALTVAGVTRYLELGPDGVLSAMAADCLPEENDVVLLPVLRKNHDEEASALRALAEFHVRGGKVDWEALFAGTGARTVDLPTYAFQHRRFWPTGAAAVRGGAEALGLRSAEHPLLSGAVELAGSDGFLFTGRLSVSTHPWLADHVVMGSVVVPGTALLELAVRAGDELGCTTVEELTLAAPLVLPGQGSAVQLQVAVSAPDGSGRRTLTVHSRPAAGGAHEPWTRNADGVLASGPAHAGAPLDAPVWPPAGARALDVADVYERFAEAGFEYGPVFQGLRAAWRLGEEVYAEVSLPEGTGGSAFALHPALFDATLHAFALPGGVDGDAGGRSGGVPFSWTGVSLHASGASAVRARLSRSGTGGAVSLALSDATGAPVASVESLVVRPLGAEQSGAPGGVHRDSLFRLDWTPVAGGGEDGGTLRMAVLATATSGGTRGGTLAGGAPGAAPAGPAAAVLGEHPASLGAHPVYTGLAELAADGTQPVPDVVLVPLLSAPGPDSGAPETVHGQTVRVLELAQAWLAEERFADARLVFLTRGAASGDDLAAAAVWGLVRSAISENPGRFGLVDLDGVEAAALLPRALATAEPQVLLRGDTVLAARLARVADPAQAEPSPSGAAQGTPSRSGPAPSAPVVPVWAGEGAVLITGGTGGLGRVVARHLVVEHGVRELVLVSRRGAEAEGVAELIEELAGLGARTAVEACDVADLAAVARLVARHPVRAVVHTAGVLADGVVGSLTPQRLAEVLRPKVDAAWNLHEATKGLPLEAFVLFSSAAGTLGNAGQANYAAANAYLDALARHRRSRGLPGTSLAWGPWTRTGGGMTGELSTAEAERMARAGLPPLTPERGLELFDTTVGGAEPAVLPVRLDLAAFRARGEVPALLRGLIRTTVRRAASVDGAGGGLAERLAALPQAERYDALLAEVRGQAASVLGHAGAADVDPDRSFQELGLDSLSAIELRNRLGALAGTRLPATLVFDYPTTQELVDHLYALLDLGPQAQPDASAALLAELARLELAFTGAEVSDEAFEQVAGRLDVLKEKWGALRAAGTGEPTEEKDEFDFEAASDEEVFDLLDKQLGL</sequence>
<dbReference type="InterPro" id="IPR014043">
    <property type="entry name" value="Acyl_transferase_dom"/>
</dbReference>
<dbReference type="Pfam" id="PF14765">
    <property type="entry name" value="PS-DH"/>
    <property type="match status" value="1"/>
</dbReference>
<feature type="region of interest" description="C-terminal hotdog fold" evidence="8">
    <location>
        <begin position="714"/>
        <end position="855"/>
    </location>
</feature>
<dbReference type="Gene3D" id="3.40.50.720">
    <property type="entry name" value="NAD(P)-binding Rossmann-like Domain"/>
    <property type="match status" value="1"/>
</dbReference>
<comment type="caution">
    <text evidence="13">The sequence shown here is derived from an EMBL/GenBank/DDBJ whole genome shotgun (WGS) entry which is preliminary data.</text>
</comment>
<dbReference type="InterPro" id="IPR009081">
    <property type="entry name" value="PP-bd_ACP"/>
</dbReference>
<keyword evidence="13" id="KW-0436">Ligase</keyword>
<dbReference type="InterPro" id="IPR014031">
    <property type="entry name" value="Ketoacyl_synth_C"/>
</dbReference>
<dbReference type="Gene3D" id="3.40.366.10">
    <property type="entry name" value="Malonyl-Coenzyme A Acyl Carrier Protein, domain 2"/>
    <property type="match status" value="1"/>
</dbReference>
<dbReference type="Pfam" id="PF16197">
    <property type="entry name" value="KAsynt_C_assoc"/>
    <property type="match status" value="1"/>
</dbReference>
<keyword evidence="5" id="KW-0045">Antibiotic biosynthesis</keyword>
<dbReference type="Pfam" id="PF22953">
    <property type="entry name" value="SpnB_Rossmann"/>
    <property type="match status" value="1"/>
</dbReference>
<dbReference type="EMBL" id="JBHMCR010000027">
    <property type="protein sequence ID" value="MFB9524959.1"/>
    <property type="molecule type" value="Genomic_DNA"/>
</dbReference>
<dbReference type="Pfam" id="PF00550">
    <property type="entry name" value="PP-binding"/>
    <property type="match status" value="1"/>
</dbReference>
<dbReference type="PROSITE" id="PS50075">
    <property type="entry name" value="CARRIER"/>
    <property type="match status" value="1"/>
</dbReference>
<name>A0ABV5PP29_STRCM</name>
<dbReference type="CDD" id="cd00833">
    <property type="entry name" value="PKS"/>
    <property type="match status" value="1"/>
</dbReference>
<organism evidence="13 14">
    <name type="scientific">Streptomyces cremeus</name>
    <dbReference type="NCBI Taxonomy" id="66881"/>
    <lineage>
        <taxon>Bacteria</taxon>
        <taxon>Bacillati</taxon>
        <taxon>Actinomycetota</taxon>
        <taxon>Actinomycetes</taxon>
        <taxon>Kitasatosporales</taxon>
        <taxon>Streptomycetaceae</taxon>
        <taxon>Streptomyces</taxon>
    </lineage>
</organism>
<evidence type="ECO:0000256" key="5">
    <source>
        <dbReference type="ARBA" id="ARBA00023194"/>
    </source>
</evidence>
<keyword evidence="7 13" id="KW-0012">Acyltransferase</keyword>
<gene>
    <name evidence="13" type="ORF">ACFFTU_34000</name>
</gene>
<dbReference type="InterPro" id="IPR013968">
    <property type="entry name" value="PKS_KR"/>
</dbReference>
<dbReference type="Gene3D" id="3.30.70.3290">
    <property type="match status" value="1"/>
</dbReference>
<dbReference type="Pfam" id="PF08659">
    <property type="entry name" value="KR"/>
    <property type="match status" value="1"/>
</dbReference>
<dbReference type="GO" id="GO:0016874">
    <property type="term" value="F:ligase activity"/>
    <property type="evidence" value="ECO:0007669"/>
    <property type="project" value="UniProtKB-KW"/>
</dbReference>
<dbReference type="SMART" id="SM00822">
    <property type="entry name" value="PKS_KR"/>
    <property type="match status" value="1"/>
</dbReference>
<dbReference type="SUPFAM" id="SSF47336">
    <property type="entry name" value="ACP-like"/>
    <property type="match status" value="1"/>
</dbReference>
<accession>A0ABV5PP29</accession>
<reference evidence="13 14" key="1">
    <citation type="submission" date="2024-09" db="EMBL/GenBank/DDBJ databases">
        <authorList>
            <person name="Sun Q."/>
            <person name="Mori K."/>
        </authorList>
    </citation>
    <scope>NUCLEOTIDE SEQUENCE [LARGE SCALE GENOMIC DNA]</scope>
    <source>
        <strain evidence="13 14">JCM 4362</strain>
    </source>
</reference>
<dbReference type="PROSITE" id="PS52004">
    <property type="entry name" value="KS3_2"/>
    <property type="match status" value="1"/>
</dbReference>
<dbReference type="SUPFAM" id="SSF55048">
    <property type="entry name" value="Probable ACP-binding domain of malonyl-CoA ACP transacylase"/>
    <property type="match status" value="1"/>
</dbReference>
<dbReference type="InterPro" id="IPR057326">
    <property type="entry name" value="KR_dom"/>
</dbReference>
<evidence type="ECO:0000313" key="14">
    <source>
        <dbReference type="Proteomes" id="UP001589718"/>
    </source>
</evidence>
<dbReference type="InterPro" id="IPR020841">
    <property type="entry name" value="PKS_Beta-ketoAc_synthase_dom"/>
</dbReference>
<evidence type="ECO:0000256" key="6">
    <source>
        <dbReference type="ARBA" id="ARBA00023268"/>
    </source>
</evidence>
<dbReference type="InterPro" id="IPR036736">
    <property type="entry name" value="ACP-like_sf"/>
</dbReference>
<dbReference type="EC" id="2.3.1.-" evidence="13"/>
<feature type="domain" description="Ketosynthase family 3 (KS3)" evidence="11">
    <location>
        <begin position="1"/>
        <end position="138"/>
    </location>
</feature>
<dbReference type="InterPro" id="IPR001227">
    <property type="entry name" value="Ac_transferase_dom_sf"/>
</dbReference>
<dbReference type="Gene3D" id="3.40.47.10">
    <property type="match status" value="1"/>
</dbReference>
<protein>
    <submittedName>
        <fullName evidence="13">Type I polyketide synthase</fullName>
        <ecNumber evidence="13">2.3.1.-</ecNumber>
        <ecNumber evidence="13">6.4.-.-</ecNumber>
    </submittedName>
</protein>
<dbReference type="Pfam" id="PF00698">
    <property type="entry name" value="Acyl_transf_1"/>
    <property type="match status" value="1"/>
</dbReference>
<evidence type="ECO:0000256" key="3">
    <source>
        <dbReference type="ARBA" id="ARBA00022553"/>
    </source>
</evidence>
<evidence type="ECO:0000313" key="13">
    <source>
        <dbReference type="EMBL" id="MFB9524959.1"/>
    </source>
</evidence>
<dbReference type="Proteomes" id="UP001589718">
    <property type="component" value="Unassembled WGS sequence"/>
</dbReference>
<dbReference type="InterPro" id="IPR049552">
    <property type="entry name" value="PKS_DH_N"/>
</dbReference>
<dbReference type="SUPFAM" id="SSF53901">
    <property type="entry name" value="Thiolase-like"/>
    <property type="match status" value="1"/>
</dbReference>
<evidence type="ECO:0000256" key="2">
    <source>
        <dbReference type="ARBA" id="ARBA00022450"/>
    </source>
</evidence>
<evidence type="ECO:0000259" key="12">
    <source>
        <dbReference type="PROSITE" id="PS52019"/>
    </source>
</evidence>
<dbReference type="InterPro" id="IPR016035">
    <property type="entry name" value="Acyl_Trfase/lysoPLipase"/>
</dbReference>
<dbReference type="SMART" id="SM00827">
    <property type="entry name" value="PKS_AT"/>
    <property type="match status" value="1"/>
</dbReference>
<dbReference type="InterPro" id="IPR032821">
    <property type="entry name" value="PKS_assoc"/>
</dbReference>
<evidence type="ECO:0000256" key="7">
    <source>
        <dbReference type="ARBA" id="ARBA00023315"/>
    </source>
</evidence>
<dbReference type="Gene3D" id="3.10.129.110">
    <property type="entry name" value="Polyketide synthase dehydratase"/>
    <property type="match status" value="1"/>
</dbReference>
<evidence type="ECO:0000256" key="9">
    <source>
        <dbReference type="SAM" id="MobiDB-lite"/>
    </source>
</evidence>
<dbReference type="CDD" id="cd08956">
    <property type="entry name" value="KR_3_FAS_SDR_x"/>
    <property type="match status" value="1"/>
</dbReference>
<dbReference type="SMART" id="SM00826">
    <property type="entry name" value="PKS_DH"/>
    <property type="match status" value="1"/>
</dbReference>
<dbReference type="PROSITE" id="PS00012">
    <property type="entry name" value="PHOSPHOPANTETHEINE"/>
    <property type="match status" value="1"/>
</dbReference>
<evidence type="ECO:0000256" key="8">
    <source>
        <dbReference type="PROSITE-ProRule" id="PRU01363"/>
    </source>
</evidence>
<keyword evidence="6" id="KW-0511">Multifunctional enzyme</keyword>
<dbReference type="GO" id="GO:0016746">
    <property type="term" value="F:acyltransferase activity"/>
    <property type="evidence" value="ECO:0007669"/>
    <property type="project" value="UniProtKB-KW"/>
</dbReference>
<feature type="active site" description="Proton donor; for dehydratase activity" evidence="8">
    <location>
        <position position="773"/>
    </location>
</feature>
<feature type="compositionally biased region" description="Low complexity" evidence="9">
    <location>
        <begin position="1081"/>
        <end position="1093"/>
    </location>
</feature>
<dbReference type="SMART" id="SM00823">
    <property type="entry name" value="PKS_PP"/>
    <property type="match status" value="1"/>
</dbReference>
<dbReference type="Pfam" id="PF02801">
    <property type="entry name" value="Ketoacyl-synt_C"/>
    <property type="match status" value="1"/>
</dbReference>
<dbReference type="SMART" id="SM00825">
    <property type="entry name" value="PKS_KS"/>
    <property type="match status" value="1"/>
</dbReference>
<feature type="domain" description="PKS/mFAS DH" evidence="12">
    <location>
        <begin position="574"/>
        <end position="855"/>
    </location>
</feature>
<keyword evidence="4 13" id="KW-0808">Transferase</keyword>
<dbReference type="EC" id="6.4.-.-" evidence="13"/>
<evidence type="ECO:0000256" key="1">
    <source>
        <dbReference type="ARBA" id="ARBA00004792"/>
    </source>
</evidence>
<keyword evidence="3" id="KW-0597">Phosphoprotein</keyword>
<dbReference type="InterPro" id="IPR042104">
    <property type="entry name" value="PKS_dehydratase_sf"/>
</dbReference>
<dbReference type="PANTHER" id="PTHR43775">
    <property type="entry name" value="FATTY ACID SYNTHASE"/>
    <property type="match status" value="1"/>
</dbReference>
<proteinExistence type="predicted"/>
<dbReference type="PROSITE" id="PS52019">
    <property type="entry name" value="PKS_MFAS_DH"/>
    <property type="match status" value="1"/>
</dbReference>
<dbReference type="SUPFAM" id="SSF52151">
    <property type="entry name" value="FabD/lysophospholipase-like"/>
    <property type="match status" value="1"/>
</dbReference>
<evidence type="ECO:0000259" key="10">
    <source>
        <dbReference type="PROSITE" id="PS50075"/>
    </source>
</evidence>
<dbReference type="SMART" id="SM01294">
    <property type="entry name" value="PKS_PP_betabranch"/>
    <property type="match status" value="1"/>
</dbReference>
<dbReference type="InterPro" id="IPR016036">
    <property type="entry name" value="Malonyl_transacylase_ACP-bd"/>
</dbReference>
<dbReference type="Gene3D" id="1.10.1200.10">
    <property type="entry name" value="ACP-like"/>
    <property type="match status" value="1"/>
</dbReference>
<feature type="non-terminal residue" evidence="13">
    <location>
        <position position="1"/>
    </location>
</feature>
<dbReference type="Pfam" id="PF21089">
    <property type="entry name" value="PKS_DH_N"/>
    <property type="match status" value="1"/>
</dbReference>
<comment type="pathway">
    <text evidence="1">Antibiotic biosynthesis.</text>
</comment>
<feature type="region of interest" description="N-terminal hotdog fold" evidence="8">
    <location>
        <begin position="574"/>
        <end position="700"/>
    </location>
</feature>
<evidence type="ECO:0000259" key="11">
    <source>
        <dbReference type="PROSITE" id="PS52004"/>
    </source>
</evidence>
<dbReference type="InterPro" id="IPR020807">
    <property type="entry name" value="PKS_DH"/>
</dbReference>
<dbReference type="RefSeq" id="WP_380837964.1">
    <property type="nucleotide sequence ID" value="NZ_JBHMCR010000027.1"/>
</dbReference>
<dbReference type="InterPro" id="IPR016039">
    <property type="entry name" value="Thiolase-like"/>
</dbReference>
<dbReference type="PANTHER" id="PTHR43775:SF51">
    <property type="entry name" value="INACTIVE PHENOLPHTHIOCEROL SYNTHESIS POLYKETIDE SYNTHASE TYPE I PKS1-RELATED"/>
    <property type="match status" value="1"/>
</dbReference>
<dbReference type="InterPro" id="IPR049900">
    <property type="entry name" value="PKS_mFAS_DH"/>
</dbReference>
<dbReference type="InterPro" id="IPR049551">
    <property type="entry name" value="PKS_DH_C"/>
</dbReference>
<keyword evidence="2" id="KW-0596">Phosphopantetheine</keyword>
<dbReference type="InterPro" id="IPR036291">
    <property type="entry name" value="NAD(P)-bd_dom_sf"/>
</dbReference>
<dbReference type="InterPro" id="IPR050091">
    <property type="entry name" value="PKS_NRPS_Biosynth_Enz"/>
</dbReference>
<dbReference type="InterPro" id="IPR006162">
    <property type="entry name" value="Ppantetheine_attach_site"/>
</dbReference>
<feature type="region of interest" description="Disordered" evidence="9">
    <location>
        <begin position="1068"/>
        <end position="1093"/>
    </location>
</feature>
<evidence type="ECO:0000256" key="4">
    <source>
        <dbReference type="ARBA" id="ARBA00022679"/>
    </source>
</evidence>
<feature type="active site" description="Proton acceptor; for dehydratase activity" evidence="8">
    <location>
        <position position="606"/>
    </location>
</feature>
<dbReference type="InterPro" id="IPR020806">
    <property type="entry name" value="PKS_PP-bd"/>
</dbReference>
<keyword evidence="14" id="KW-1185">Reference proteome</keyword>
<dbReference type="SUPFAM" id="SSF51735">
    <property type="entry name" value="NAD(P)-binding Rossmann-fold domains"/>
    <property type="match status" value="2"/>
</dbReference>
<feature type="domain" description="Carrier" evidence="10">
    <location>
        <begin position="1377"/>
        <end position="1452"/>
    </location>
</feature>